<dbReference type="SMART" id="SM00853">
    <property type="entry name" value="MutL_C"/>
    <property type="match status" value="1"/>
</dbReference>
<dbReference type="InterPro" id="IPR042121">
    <property type="entry name" value="MutL_C_regsub"/>
</dbReference>
<sequence length="660" mass="71860">MGVIRKLSPSVVNQIAAGEVVERPASVVKELMENAIDAKARRVEVSVERGGKDLIRIADDGEGMAPDDLLLAFQPHATSKLSEVDDLHKIRTLGFRGEALAAIAEISKLRCQTRRADADEGSEIQIEAGIAGPIKSCGGPPGTVMEVRNLFFNTPVRRTFLKSDGTEAGHVAETFSRIALAHPEVHLTFRSGGKIVHDLPAVTGIRDRIATFFGRELAESLLWVEGRLDGISLWGYVGHPSQSRSSTKNQFLFLGGRYVRDRSLSHALNEAYRGLLMVGRNPIAFLNLEIPPEEVDVNVHPTKIEVRFRDPQRIYSHLLSTLRQTFLASDLHSRLQAVPAEQPAESAPRPVAPPPNPSVGSSDSPYGLGSGPTDRQAVASWFEPTSRRPAGEPPKFPDDIGQIQPPEWSRSLPGRFEFASGPTFDEFAGAKAADVEIDEEDRGAGGRMPASASPPVEPAQAIGAELKLKGAGSKAIQVHDSYLIAETNEGMMVIDQHALHERILYEELRKKVADGRVESQGLLVPEPVPMAADEAATLLEHADLLAELGIEVEGFGRDTVLVRSTPVMLSRMQPDRLVRDLAEHLATQPLPPTRDGLVAELLHMVACKAAIKAGQRLTPEEIDALLDRRELAADAHHCPHGRPTALIFTKSELEKQFGRI</sequence>
<evidence type="ECO:0000256" key="3">
    <source>
        <dbReference type="ARBA" id="ARBA00022763"/>
    </source>
</evidence>
<dbReference type="AlphaFoldDB" id="A0A1U7CWJ8"/>
<evidence type="ECO:0000256" key="5">
    <source>
        <dbReference type="HAMAP-Rule" id="MF_00149"/>
    </source>
</evidence>
<dbReference type="InterPro" id="IPR036890">
    <property type="entry name" value="HATPase_C_sf"/>
</dbReference>
<dbReference type="PROSITE" id="PS00058">
    <property type="entry name" value="DNA_MISMATCH_REPAIR_1"/>
    <property type="match status" value="1"/>
</dbReference>
<dbReference type="GO" id="GO:0030983">
    <property type="term" value="F:mismatched DNA binding"/>
    <property type="evidence" value="ECO:0007669"/>
    <property type="project" value="InterPro"/>
</dbReference>
<dbReference type="Pfam" id="PF08676">
    <property type="entry name" value="MutL_C"/>
    <property type="match status" value="1"/>
</dbReference>
<dbReference type="GO" id="GO:0140664">
    <property type="term" value="F:ATP-dependent DNA damage sensor activity"/>
    <property type="evidence" value="ECO:0007669"/>
    <property type="project" value="InterPro"/>
</dbReference>
<dbReference type="Pfam" id="PF13589">
    <property type="entry name" value="HATPase_c_3"/>
    <property type="match status" value="1"/>
</dbReference>
<dbReference type="InterPro" id="IPR020568">
    <property type="entry name" value="Ribosomal_Su5_D2-typ_SF"/>
</dbReference>
<evidence type="ECO:0000256" key="4">
    <source>
        <dbReference type="ARBA" id="ARBA00023204"/>
    </source>
</evidence>
<dbReference type="HAMAP" id="MF_00149">
    <property type="entry name" value="DNA_mis_repair"/>
    <property type="match status" value="1"/>
</dbReference>
<dbReference type="PANTHER" id="PTHR10073">
    <property type="entry name" value="DNA MISMATCH REPAIR PROTEIN MLH, PMS, MUTL"/>
    <property type="match status" value="1"/>
</dbReference>
<comment type="similarity">
    <text evidence="1 5">Belongs to the DNA mismatch repair MutL/HexB family.</text>
</comment>
<dbReference type="EMBL" id="CP019082">
    <property type="protein sequence ID" value="APW63330.1"/>
    <property type="molecule type" value="Genomic_DNA"/>
</dbReference>
<dbReference type="InterPro" id="IPR038973">
    <property type="entry name" value="MutL/Mlh/Pms-like"/>
</dbReference>
<dbReference type="SUPFAM" id="SSF118116">
    <property type="entry name" value="DNA mismatch repair protein MutL"/>
    <property type="match status" value="1"/>
</dbReference>
<organism evidence="9 10">
    <name type="scientific">Paludisphaera borealis</name>
    <dbReference type="NCBI Taxonomy" id="1387353"/>
    <lineage>
        <taxon>Bacteria</taxon>
        <taxon>Pseudomonadati</taxon>
        <taxon>Planctomycetota</taxon>
        <taxon>Planctomycetia</taxon>
        <taxon>Isosphaerales</taxon>
        <taxon>Isosphaeraceae</taxon>
        <taxon>Paludisphaera</taxon>
    </lineage>
</organism>
<accession>A0A1U7CWJ8</accession>
<feature type="region of interest" description="Disordered" evidence="6">
    <location>
        <begin position="339"/>
        <end position="415"/>
    </location>
</feature>
<dbReference type="PANTHER" id="PTHR10073:SF12">
    <property type="entry name" value="DNA MISMATCH REPAIR PROTEIN MLH1"/>
    <property type="match status" value="1"/>
</dbReference>
<keyword evidence="4 5" id="KW-0234">DNA repair</keyword>
<dbReference type="GO" id="GO:0032300">
    <property type="term" value="C:mismatch repair complex"/>
    <property type="evidence" value="ECO:0007669"/>
    <property type="project" value="InterPro"/>
</dbReference>
<dbReference type="InterPro" id="IPR014762">
    <property type="entry name" value="DNA_mismatch_repair_CS"/>
</dbReference>
<dbReference type="GO" id="GO:0005524">
    <property type="term" value="F:ATP binding"/>
    <property type="evidence" value="ECO:0007669"/>
    <property type="project" value="InterPro"/>
</dbReference>
<dbReference type="InterPro" id="IPR037198">
    <property type="entry name" value="MutL_C_sf"/>
</dbReference>
<dbReference type="FunFam" id="3.30.565.10:FF:000003">
    <property type="entry name" value="DNA mismatch repair endonuclease MutL"/>
    <property type="match status" value="1"/>
</dbReference>
<dbReference type="GO" id="GO:0006298">
    <property type="term" value="P:mismatch repair"/>
    <property type="evidence" value="ECO:0007669"/>
    <property type="project" value="UniProtKB-UniRule"/>
</dbReference>
<dbReference type="Gene3D" id="3.30.565.10">
    <property type="entry name" value="Histidine kinase-like ATPase, C-terminal domain"/>
    <property type="match status" value="1"/>
</dbReference>
<dbReference type="InterPro" id="IPR002099">
    <property type="entry name" value="MutL/Mlh/PMS"/>
</dbReference>
<evidence type="ECO:0000256" key="2">
    <source>
        <dbReference type="ARBA" id="ARBA00021975"/>
    </source>
</evidence>
<dbReference type="InterPro" id="IPR014721">
    <property type="entry name" value="Ribsml_uS5_D2-typ_fold_subgr"/>
</dbReference>
<dbReference type="GO" id="GO:0016887">
    <property type="term" value="F:ATP hydrolysis activity"/>
    <property type="evidence" value="ECO:0007669"/>
    <property type="project" value="InterPro"/>
</dbReference>
<dbReference type="SUPFAM" id="SSF54211">
    <property type="entry name" value="Ribosomal protein S5 domain 2-like"/>
    <property type="match status" value="1"/>
</dbReference>
<dbReference type="OrthoDB" id="9763467at2"/>
<feature type="compositionally biased region" description="Basic and acidic residues" evidence="6">
    <location>
        <begin position="385"/>
        <end position="398"/>
    </location>
</feature>
<feature type="domain" description="DNA mismatch repair protein S5" evidence="8">
    <location>
        <begin position="209"/>
        <end position="327"/>
    </location>
</feature>
<keyword evidence="3 5" id="KW-0227">DNA damage</keyword>
<dbReference type="NCBIfam" id="TIGR00585">
    <property type="entry name" value="mutl"/>
    <property type="match status" value="1"/>
</dbReference>
<dbReference type="Gene3D" id="3.30.1540.20">
    <property type="entry name" value="MutL, C-terminal domain, dimerisation subdomain"/>
    <property type="match status" value="1"/>
</dbReference>
<comment type="function">
    <text evidence="5">This protein is involved in the repair of mismatches in DNA. It is required for dam-dependent methyl-directed DNA mismatch repair. May act as a 'molecular matchmaker', a protein that promotes the formation of a stable complex between two or more DNA-binding proteins in an ATP-dependent manner without itself being part of a final effector complex.</text>
</comment>
<dbReference type="SUPFAM" id="SSF55874">
    <property type="entry name" value="ATPase domain of HSP90 chaperone/DNA topoisomerase II/histidine kinase"/>
    <property type="match status" value="1"/>
</dbReference>
<dbReference type="InterPro" id="IPR014790">
    <property type="entry name" value="MutL_C"/>
</dbReference>
<evidence type="ECO:0000259" key="7">
    <source>
        <dbReference type="SMART" id="SM00853"/>
    </source>
</evidence>
<dbReference type="InterPro" id="IPR042120">
    <property type="entry name" value="MutL_C_dimsub"/>
</dbReference>
<gene>
    <name evidence="5 9" type="primary">mutL</name>
    <name evidence="9" type="ORF">BSF38_04894</name>
</gene>
<evidence type="ECO:0000256" key="1">
    <source>
        <dbReference type="ARBA" id="ARBA00006082"/>
    </source>
</evidence>
<proteinExistence type="inferred from homology"/>
<dbReference type="STRING" id="1387353.BSF38_04894"/>
<dbReference type="InterPro" id="IPR020667">
    <property type="entry name" value="DNA_mismatch_repair_MutL"/>
</dbReference>
<evidence type="ECO:0000259" key="8">
    <source>
        <dbReference type="SMART" id="SM01340"/>
    </source>
</evidence>
<dbReference type="Gene3D" id="3.30.1370.100">
    <property type="entry name" value="MutL, C-terminal domain, regulatory subdomain"/>
    <property type="match status" value="1"/>
</dbReference>
<feature type="domain" description="MutL C-terminal dimerisation" evidence="7">
    <location>
        <begin position="475"/>
        <end position="617"/>
    </location>
</feature>
<dbReference type="CDD" id="cd16926">
    <property type="entry name" value="HATPase_MutL-MLH-PMS-like"/>
    <property type="match status" value="1"/>
</dbReference>
<dbReference type="InterPro" id="IPR013507">
    <property type="entry name" value="DNA_mismatch_S5_2-like"/>
</dbReference>
<dbReference type="SMART" id="SM01340">
    <property type="entry name" value="DNA_mis_repair"/>
    <property type="match status" value="1"/>
</dbReference>
<dbReference type="Pfam" id="PF01119">
    <property type="entry name" value="DNA_mis_repair"/>
    <property type="match status" value="1"/>
</dbReference>
<dbReference type="CDD" id="cd00782">
    <property type="entry name" value="MutL_Trans"/>
    <property type="match status" value="1"/>
</dbReference>
<evidence type="ECO:0000313" key="10">
    <source>
        <dbReference type="Proteomes" id="UP000186309"/>
    </source>
</evidence>
<protein>
    <recommendedName>
        <fullName evidence="2 5">DNA mismatch repair protein MutL</fullName>
    </recommendedName>
</protein>
<evidence type="ECO:0000313" key="9">
    <source>
        <dbReference type="EMBL" id="APW63330.1"/>
    </source>
</evidence>
<name>A0A1U7CWJ8_9BACT</name>
<evidence type="ECO:0000256" key="6">
    <source>
        <dbReference type="SAM" id="MobiDB-lite"/>
    </source>
</evidence>
<reference evidence="10" key="1">
    <citation type="submission" date="2016-12" db="EMBL/GenBank/DDBJ databases">
        <title>Comparative genomics of four Isosphaeraceae planctomycetes: a common pool of plasmids and glycoside hydrolase genes.</title>
        <authorList>
            <person name="Ivanova A."/>
        </authorList>
    </citation>
    <scope>NUCLEOTIDE SEQUENCE [LARGE SCALE GENOMIC DNA]</scope>
    <source>
        <strain evidence="10">PX4</strain>
    </source>
</reference>
<keyword evidence="10" id="KW-1185">Reference proteome</keyword>
<dbReference type="KEGG" id="pbor:BSF38_04894"/>
<dbReference type="Gene3D" id="3.30.230.10">
    <property type="match status" value="1"/>
</dbReference>
<dbReference type="Proteomes" id="UP000186309">
    <property type="component" value="Chromosome"/>
</dbReference>
<dbReference type="RefSeq" id="WP_076349689.1">
    <property type="nucleotide sequence ID" value="NZ_CP019082.1"/>
</dbReference>